<proteinExistence type="predicted"/>
<dbReference type="InterPro" id="IPR027417">
    <property type="entry name" value="P-loop_NTPase"/>
</dbReference>
<feature type="compositionally biased region" description="Low complexity" evidence="4">
    <location>
        <begin position="290"/>
        <end position="303"/>
    </location>
</feature>
<feature type="region of interest" description="Disordered" evidence="4">
    <location>
        <begin position="261"/>
        <end position="409"/>
    </location>
</feature>
<dbReference type="SMART" id="SM00382">
    <property type="entry name" value="AAA"/>
    <property type="match status" value="1"/>
</dbReference>
<evidence type="ECO:0000256" key="2">
    <source>
        <dbReference type="ARBA" id="ARBA00022741"/>
    </source>
</evidence>
<protein>
    <recommendedName>
        <fullName evidence="5">ABC transporter domain-containing protein</fullName>
    </recommendedName>
</protein>
<evidence type="ECO:0000256" key="3">
    <source>
        <dbReference type="ARBA" id="ARBA00022840"/>
    </source>
</evidence>
<dbReference type="PANTHER" id="PTHR24220">
    <property type="entry name" value="IMPORT ATP-BINDING PROTEIN"/>
    <property type="match status" value="1"/>
</dbReference>
<name>A0ABP6JU18_9ACTN</name>
<dbReference type="CDD" id="cd03255">
    <property type="entry name" value="ABC_MJ0796_LolCDE_FtsE"/>
    <property type="match status" value="1"/>
</dbReference>
<gene>
    <name evidence="6" type="ORF">GCM10010478_51870</name>
</gene>
<dbReference type="InterPro" id="IPR017911">
    <property type="entry name" value="MacB-like_ATP-bd"/>
</dbReference>
<dbReference type="Proteomes" id="UP001501423">
    <property type="component" value="Unassembled WGS sequence"/>
</dbReference>
<organism evidence="6 7">
    <name type="scientific">Streptomyces erythrogriseus</name>
    <dbReference type="NCBI Taxonomy" id="284027"/>
    <lineage>
        <taxon>Bacteria</taxon>
        <taxon>Bacillati</taxon>
        <taxon>Actinomycetota</taxon>
        <taxon>Actinomycetes</taxon>
        <taxon>Kitasatosporales</taxon>
        <taxon>Streptomycetaceae</taxon>
        <taxon>Streptomyces</taxon>
        <taxon>Streptomyces griseoincarnatus group</taxon>
    </lineage>
</organism>
<keyword evidence="1" id="KW-0813">Transport</keyword>
<dbReference type="SUPFAM" id="SSF52540">
    <property type="entry name" value="P-loop containing nucleoside triphosphate hydrolases"/>
    <property type="match status" value="1"/>
</dbReference>
<keyword evidence="3" id="KW-0067">ATP-binding</keyword>
<dbReference type="InterPro" id="IPR003439">
    <property type="entry name" value="ABC_transporter-like_ATP-bd"/>
</dbReference>
<evidence type="ECO:0000313" key="7">
    <source>
        <dbReference type="Proteomes" id="UP001501423"/>
    </source>
</evidence>
<evidence type="ECO:0000256" key="4">
    <source>
        <dbReference type="SAM" id="MobiDB-lite"/>
    </source>
</evidence>
<sequence length="409" mass="41796">MSTPAEEHAPGLVSPDGTAARARGLTKAYGSGETAVIALDSVDVDIARGRFTAVMGPSGSGKSTLMHCLAGLDTVSTGQVWLGDTEITGLKDTELTRLRRDRVGFMFQSFNLIPTLNARENVTLPMDIAGRKPDEAWLDQVIDTLGLRDRLKHRPAQLSGGQQQRVACARALVSRPELIFADEPTGSLDSRAGLEVLGFLREAVDRLGQTVVMVTHDPGAAAHADLVLFLADGRIVDEMHRPTAESVLERMKRFDIVRGATVPDGAVSPGDAVPPGGRGRPDAVPSVAGQADATQADATQADAVRPDGSPPDGGTSHRTEPDGPRPTATPPKGTEPGTAPGASPSDGSRRGTPPAAGGKPSVPPRGDGATGATPPGGGTAGVGRTRPASSAAGGPADESAPGEQGSGEG</sequence>
<dbReference type="PROSITE" id="PS50893">
    <property type="entry name" value="ABC_TRANSPORTER_2"/>
    <property type="match status" value="1"/>
</dbReference>
<keyword evidence="7" id="KW-1185">Reference proteome</keyword>
<accession>A0ABP6JU18</accession>
<feature type="compositionally biased region" description="Low complexity" evidence="4">
    <location>
        <begin position="364"/>
        <end position="373"/>
    </location>
</feature>
<evidence type="ECO:0000256" key="1">
    <source>
        <dbReference type="ARBA" id="ARBA00022448"/>
    </source>
</evidence>
<evidence type="ECO:0000313" key="6">
    <source>
        <dbReference type="EMBL" id="GAA2943999.1"/>
    </source>
</evidence>
<evidence type="ECO:0000259" key="5">
    <source>
        <dbReference type="PROSITE" id="PS50893"/>
    </source>
</evidence>
<reference evidence="7" key="1">
    <citation type="journal article" date="2019" name="Int. J. Syst. Evol. Microbiol.">
        <title>The Global Catalogue of Microorganisms (GCM) 10K type strain sequencing project: providing services to taxonomists for standard genome sequencing and annotation.</title>
        <authorList>
            <consortium name="The Broad Institute Genomics Platform"/>
            <consortium name="The Broad Institute Genome Sequencing Center for Infectious Disease"/>
            <person name="Wu L."/>
            <person name="Ma J."/>
        </authorList>
    </citation>
    <scope>NUCLEOTIDE SEQUENCE [LARGE SCALE GENOMIC DNA]</scope>
    <source>
        <strain evidence="7">JCM 9650</strain>
    </source>
</reference>
<dbReference type="Pfam" id="PF00005">
    <property type="entry name" value="ABC_tran"/>
    <property type="match status" value="1"/>
</dbReference>
<keyword evidence="2" id="KW-0547">Nucleotide-binding</keyword>
<dbReference type="InterPro" id="IPR015854">
    <property type="entry name" value="ABC_transpr_LolD-like"/>
</dbReference>
<dbReference type="Gene3D" id="3.40.50.300">
    <property type="entry name" value="P-loop containing nucleotide triphosphate hydrolases"/>
    <property type="match status" value="1"/>
</dbReference>
<dbReference type="InterPro" id="IPR003593">
    <property type="entry name" value="AAA+_ATPase"/>
</dbReference>
<dbReference type="EMBL" id="BAAAVA010000081">
    <property type="protein sequence ID" value="GAA2943999.1"/>
    <property type="molecule type" value="Genomic_DNA"/>
</dbReference>
<comment type="caution">
    <text evidence="6">The sequence shown here is derived from an EMBL/GenBank/DDBJ whole genome shotgun (WGS) entry which is preliminary data.</text>
</comment>
<dbReference type="PANTHER" id="PTHR24220:SF685">
    <property type="entry name" value="ABC TRANSPORTER RELATED"/>
    <property type="match status" value="1"/>
</dbReference>
<feature type="domain" description="ABC transporter" evidence="5">
    <location>
        <begin position="20"/>
        <end position="257"/>
    </location>
</feature>